<keyword evidence="11" id="KW-0963">Cytoplasm</keyword>
<dbReference type="SUPFAM" id="SSF54211">
    <property type="entry name" value="Ribosomal protein S5 domain 2-like"/>
    <property type="match status" value="1"/>
</dbReference>
<keyword evidence="5 11" id="KW-0067">ATP-binding</keyword>
<comment type="caution">
    <text evidence="13">The sequence shown here is derived from an EMBL/GenBank/DDBJ whole genome shotgun (WGS) entry which is preliminary data.</text>
</comment>
<dbReference type="PRINTS" id="PR01159">
    <property type="entry name" value="DNAGYRASEB"/>
</dbReference>
<dbReference type="Gene3D" id="3.40.50.670">
    <property type="match status" value="1"/>
</dbReference>
<dbReference type="HAMAP" id="MF_01898">
    <property type="entry name" value="GyrB"/>
    <property type="match status" value="1"/>
</dbReference>
<dbReference type="FunFam" id="3.30.230.10:FF:000005">
    <property type="entry name" value="DNA gyrase subunit B"/>
    <property type="match status" value="1"/>
</dbReference>
<dbReference type="PROSITE" id="PS00177">
    <property type="entry name" value="TOPOISOMERASE_II"/>
    <property type="match status" value="1"/>
</dbReference>
<dbReference type="Pfam" id="PF00986">
    <property type="entry name" value="DNA_gyraseB_C"/>
    <property type="match status" value="1"/>
</dbReference>
<dbReference type="RefSeq" id="WP_227153273.1">
    <property type="nucleotide sequence ID" value="NZ_JAJCGD010000039.1"/>
</dbReference>
<dbReference type="InterPro" id="IPR018522">
    <property type="entry name" value="TopoIIA_CS"/>
</dbReference>
<dbReference type="InterPro" id="IPR013759">
    <property type="entry name" value="Topo_IIA_B_C"/>
</dbReference>
<evidence type="ECO:0000313" key="13">
    <source>
        <dbReference type="EMBL" id="MCB6829163.1"/>
    </source>
</evidence>
<dbReference type="NCBIfam" id="NF004189">
    <property type="entry name" value="PRK05644.1"/>
    <property type="match status" value="1"/>
</dbReference>
<reference evidence="13" key="1">
    <citation type="submission" date="2021-10" db="EMBL/GenBank/DDBJ databases">
        <title>Collection of gut derived symbiotic bacterial strains cultured from healthy donors.</title>
        <authorList>
            <person name="Lin H."/>
            <person name="Littmann E."/>
            <person name="Claire K."/>
            <person name="Pamer E."/>
        </authorList>
    </citation>
    <scope>NUCLEOTIDE SEQUENCE</scope>
    <source>
        <strain evidence="13">MSK.7.16</strain>
    </source>
</reference>
<dbReference type="FunFam" id="3.40.50.670:FF:000002">
    <property type="entry name" value="DNA gyrase subunit B"/>
    <property type="match status" value="1"/>
</dbReference>
<dbReference type="GO" id="GO:0034335">
    <property type="term" value="F:DNA negative supercoiling activity"/>
    <property type="evidence" value="ECO:0007669"/>
    <property type="project" value="UniProtKB-ARBA"/>
</dbReference>
<comment type="function">
    <text evidence="11">A type II topoisomerase that negatively supercoils closed circular double-stranded (ds) DNA in an ATP-dependent manner to modulate DNA topology and maintain chromosomes in an underwound state. Negative supercoiling favors strand separation, and DNA replication, transcription, recombination and repair, all of which involve strand separation. Also able to catalyze the interconversion of other topological isomers of dsDNA rings, including catenanes and knotted rings. Type II topoisomerases break and join 2 DNA strands simultaneously in an ATP-dependent manner.</text>
</comment>
<dbReference type="FunFam" id="3.30.565.10:FF:000002">
    <property type="entry name" value="DNA gyrase subunit B"/>
    <property type="match status" value="1"/>
</dbReference>
<dbReference type="PROSITE" id="PS50880">
    <property type="entry name" value="TOPRIM"/>
    <property type="match status" value="1"/>
</dbReference>
<dbReference type="Pfam" id="PF00204">
    <property type="entry name" value="DNA_gyraseB"/>
    <property type="match status" value="1"/>
</dbReference>
<dbReference type="InterPro" id="IPR002288">
    <property type="entry name" value="DNA_gyrase_B_C"/>
</dbReference>
<dbReference type="SMART" id="SM00433">
    <property type="entry name" value="TOP2c"/>
    <property type="match status" value="1"/>
</dbReference>
<evidence type="ECO:0000256" key="7">
    <source>
        <dbReference type="ARBA" id="ARBA00023029"/>
    </source>
</evidence>
<dbReference type="PANTHER" id="PTHR45866">
    <property type="entry name" value="DNA GYRASE/TOPOISOMERASE SUBUNIT B"/>
    <property type="match status" value="1"/>
</dbReference>
<evidence type="ECO:0000256" key="2">
    <source>
        <dbReference type="ARBA" id="ARBA00010708"/>
    </source>
</evidence>
<dbReference type="NCBIfam" id="TIGR01059">
    <property type="entry name" value="gyrB"/>
    <property type="match status" value="1"/>
</dbReference>
<evidence type="ECO:0000256" key="5">
    <source>
        <dbReference type="ARBA" id="ARBA00022840"/>
    </source>
</evidence>
<feature type="site" description="Interaction with DNA" evidence="11">
    <location>
        <position position="481"/>
    </location>
</feature>
<evidence type="ECO:0000256" key="3">
    <source>
        <dbReference type="ARBA" id="ARBA00022723"/>
    </source>
</evidence>
<keyword evidence="8" id="KW-0238">DNA-binding</keyword>
<organism evidence="13 14">
    <name type="scientific">Megamonas funiformis</name>
    <dbReference type="NCBI Taxonomy" id="437897"/>
    <lineage>
        <taxon>Bacteria</taxon>
        <taxon>Bacillati</taxon>
        <taxon>Bacillota</taxon>
        <taxon>Negativicutes</taxon>
        <taxon>Selenomonadales</taxon>
        <taxon>Selenomonadaceae</taxon>
        <taxon>Megamonas</taxon>
    </lineage>
</organism>
<comment type="subunit">
    <text evidence="10">Heterotetramer composed of ParC and ParE.</text>
</comment>
<comment type="miscellaneous">
    <text evidence="11">Few gyrases are as efficient as E.coli at forming negative supercoils. Not all organisms have 2 type II topoisomerases; in organisms with a single type II topoisomerase this enzyme also has to decatenate newly replicated chromosomes.</text>
</comment>
<dbReference type="InterPro" id="IPR034160">
    <property type="entry name" value="TOPRIM_GyrB"/>
</dbReference>
<evidence type="ECO:0000256" key="1">
    <source>
        <dbReference type="ARBA" id="ARBA00000185"/>
    </source>
</evidence>
<dbReference type="InterPro" id="IPR014721">
    <property type="entry name" value="Ribsml_uS5_D2-typ_fold_subgr"/>
</dbReference>
<dbReference type="Gene3D" id="3.30.230.10">
    <property type="match status" value="1"/>
</dbReference>
<dbReference type="InterPro" id="IPR013506">
    <property type="entry name" value="Topo_IIA_bsu_dom2"/>
</dbReference>
<dbReference type="Gene3D" id="3.30.565.10">
    <property type="entry name" value="Histidine kinase-like ATPase, C-terminal domain"/>
    <property type="match status" value="1"/>
</dbReference>
<keyword evidence="3 11" id="KW-0479">Metal-binding</keyword>
<dbReference type="GO" id="GO:0003677">
    <property type="term" value="F:DNA binding"/>
    <property type="evidence" value="ECO:0007669"/>
    <property type="project" value="UniProtKB-KW"/>
</dbReference>
<dbReference type="InterPro" id="IPR011557">
    <property type="entry name" value="GyrB"/>
</dbReference>
<dbReference type="SMART" id="SM00387">
    <property type="entry name" value="HATPase_c"/>
    <property type="match status" value="1"/>
</dbReference>
<dbReference type="AlphaFoldDB" id="A0AAW4UDY1"/>
<dbReference type="SUPFAM" id="SSF55874">
    <property type="entry name" value="ATPase domain of HSP90 chaperone/DNA topoisomerase II/histidine kinase"/>
    <property type="match status" value="1"/>
</dbReference>
<dbReference type="CDD" id="cd16928">
    <property type="entry name" value="HATPase_GyrB-like"/>
    <property type="match status" value="1"/>
</dbReference>
<evidence type="ECO:0000256" key="6">
    <source>
        <dbReference type="ARBA" id="ARBA00022842"/>
    </source>
</evidence>
<name>A0AAW4UDY1_9FIRM</name>
<feature type="domain" description="Toprim" evidence="12">
    <location>
        <begin position="450"/>
        <end position="564"/>
    </location>
</feature>
<feature type="binding site" evidence="11">
    <location>
        <position position="531"/>
    </location>
    <ligand>
        <name>Mg(2+)</name>
        <dbReference type="ChEBI" id="CHEBI:18420"/>
        <label>2</label>
    </ligand>
</feature>
<evidence type="ECO:0000259" key="12">
    <source>
        <dbReference type="PROSITE" id="PS50880"/>
    </source>
</evidence>
<dbReference type="CDD" id="cd03366">
    <property type="entry name" value="TOPRIM_TopoIIA_GyrB"/>
    <property type="match status" value="1"/>
</dbReference>
<sequence length="665" mass="74635">MANLEENINNEIDIKHDEPVKIHLDEESAEVTAVEGDYGANQIQILEGLEAVRKRPGMYIGSTSARGLHHLVYEVVDNSIDEALAGYCTHIEVTIHKDNSITVTDNGRGIPVDMHESGKPAVEVVLTVLHAGGKFGGSGYKVSGGLHGVGVSVVNALSTNMEVKVKRDGKIHEITFEKGVTKEPLKVVGQTDETGTLVHFVPDAEIFDETVYDYDTLRHRLRELSFLNRGITIILTDERPEEVRQETFYFEGGISSFVEHLNRNKEVINPEPVYFNGTKDTTVVEIALQYNTSYSENIYSFVNNINTEEGGTHLAGFKSALTRAANDFARRQGIIKNNEDNLVGEDIREGLTCVISIKLREPQFEGQTKTKLGNSEVRGIVDSIVSEGLSEYFEENPVISKKIIEKSIMASRAREAARKARELTRRKNALEVSSLPGKLADCSVKDPEQAEIYLVEGDSAGGSAKQGRDRRFQAILPLRGKILNVEKARLDKILNNGEIRTMITAFGSGIGSEFDITKRRYGKIIIMTDADVDGAHIRTLLLTFFYRYMRPLIENGHVYIAQPPLYQIRKGRSHWYTYSDEELAQKLDEIGRDGITVQRYKGLGEMNPEQLWETTMDPEKRTVLQVHLREAEEADSIFTILMGDKVEPRRRFIEEHANLVRNLDL</sequence>
<protein>
    <recommendedName>
        <fullName evidence="11">DNA gyrase subunit B</fullName>
        <ecNumber evidence="11">5.6.2.2</ecNumber>
    </recommendedName>
</protein>
<dbReference type="GO" id="GO:0005524">
    <property type="term" value="F:ATP binding"/>
    <property type="evidence" value="ECO:0007669"/>
    <property type="project" value="UniProtKB-UniRule"/>
</dbReference>
<keyword evidence="4 11" id="KW-0547">Nucleotide-binding</keyword>
<comment type="catalytic activity">
    <reaction evidence="1 11">
        <text>ATP-dependent breakage, passage and rejoining of double-stranded DNA.</text>
        <dbReference type="EC" id="5.6.2.2"/>
    </reaction>
</comment>
<dbReference type="EMBL" id="JAJCGD010000039">
    <property type="protein sequence ID" value="MCB6829163.1"/>
    <property type="molecule type" value="Genomic_DNA"/>
</dbReference>
<evidence type="ECO:0000256" key="9">
    <source>
        <dbReference type="ARBA" id="ARBA00023235"/>
    </source>
</evidence>
<dbReference type="SUPFAM" id="SSF56719">
    <property type="entry name" value="Type II DNA topoisomerase"/>
    <property type="match status" value="1"/>
</dbReference>
<feature type="binding site" evidence="11">
    <location>
        <position position="456"/>
    </location>
    <ligand>
        <name>Mg(2+)</name>
        <dbReference type="ChEBI" id="CHEBI:18420"/>
        <label>1</label>
        <note>catalytic</note>
    </ligand>
</feature>
<feature type="binding site" evidence="11">
    <location>
        <position position="529"/>
    </location>
    <ligand>
        <name>Mg(2+)</name>
        <dbReference type="ChEBI" id="CHEBI:18420"/>
        <label>2</label>
    </ligand>
</feature>
<dbReference type="InterPro" id="IPR000565">
    <property type="entry name" value="Topo_IIA_B"/>
</dbReference>
<keyword evidence="6 11" id="KW-0460">Magnesium</keyword>
<dbReference type="GO" id="GO:0005737">
    <property type="term" value="C:cytoplasm"/>
    <property type="evidence" value="ECO:0007669"/>
    <property type="project" value="UniProtKB-SubCell"/>
</dbReference>
<dbReference type="EC" id="5.6.2.2" evidence="11"/>
<feature type="binding site" evidence="11">
    <location>
        <position position="529"/>
    </location>
    <ligand>
        <name>Mg(2+)</name>
        <dbReference type="ChEBI" id="CHEBI:18420"/>
        <label>1</label>
        <note>catalytic</note>
    </ligand>
</feature>
<comment type="similarity">
    <text evidence="2 11">Belongs to the type II topoisomerase GyrB family.</text>
</comment>
<dbReference type="NCBIfam" id="NF011501">
    <property type="entry name" value="PRK14939.1"/>
    <property type="match status" value="1"/>
</dbReference>
<dbReference type="GO" id="GO:0046872">
    <property type="term" value="F:metal ion binding"/>
    <property type="evidence" value="ECO:0007669"/>
    <property type="project" value="UniProtKB-KW"/>
</dbReference>
<keyword evidence="9 11" id="KW-0413">Isomerase</keyword>
<dbReference type="InterPro" id="IPR020568">
    <property type="entry name" value="Ribosomal_Su5_D2-typ_SF"/>
</dbReference>
<dbReference type="InterPro" id="IPR006171">
    <property type="entry name" value="TOPRIM_dom"/>
</dbReference>
<dbReference type="Pfam" id="PF01751">
    <property type="entry name" value="Toprim"/>
    <property type="match status" value="1"/>
</dbReference>
<comment type="subcellular location">
    <subcellularLocation>
        <location evidence="11">Cytoplasm</location>
    </subcellularLocation>
</comment>
<dbReference type="PRINTS" id="PR00418">
    <property type="entry name" value="TPI2FAMILY"/>
</dbReference>
<comment type="subunit">
    <text evidence="11">Heterotetramer, composed of two GyrA and two GyrB chains. In the heterotetramer, GyrA contains the active site tyrosine that forms a transient covalent intermediate with DNA, while GyrB binds cofactors and catalyzes ATP hydrolysis.</text>
</comment>
<dbReference type="InterPro" id="IPR036890">
    <property type="entry name" value="HATPase_C_sf"/>
</dbReference>
<keyword evidence="7 11" id="KW-0799">Topoisomerase</keyword>
<evidence type="ECO:0000256" key="11">
    <source>
        <dbReference type="HAMAP-Rule" id="MF_01898"/>
    </source>
</evidence>
<dbReference type="Pfam" id="PF02518">
    <property type="entry name" value="HATPase_c"/>
    <property type="match status" value="1"/>
</dbReference>
<comment type="cofactor">
    <cofactor evidence="11">
        <name>Mg(2+)</name>
        <dbReference type="ChEBI" id="CHEBI:18420"/>
    </cofactor>
    <cofactor evidence="11">
        <name>Mn(2+)</name>
        <dbReference type="ChEBI" id="CHEBI:29035"/>
    </cofactor>
    <cofactor evidence="11">
        <name>Ca(2+)</name>
        <dbReference type="ChEBI" id="CHEBI:29108"/>
    </cofactor>
    <text evidence="11">Binds two Mg(2+) per subunit. The magnesium ions form salt bridges with both the protein and the DNA. Can also accept other divalent metal cations, such as Mn(2+) or Ca(2+).</text>
</comment>
<dbReference type="CDD" id="cd00822">
    <property type="entry name" value="TopoII_Trans_DNA_gyrase"/>
    <property type="match status" value="1"/>
</dbReference>
<proteinExistence type="inferred from homology"/>
<gene>
    <name evidence="11 13" type="primary">gyrB</name>
    <name evidence="13" type="ORF">LIY65_10715</name>
</gene>
<dbReference type="InterPro" id="IPR003594">
    <property type="entry name" value="HATPase_dom"/>
</dbReference>
<evidence type="ECO:0000256" key="4">
    <source>
        <dbReference type="ARBA" id="ARBA00022741"/>
    </source>
</evidence>
<evidence type="ECO:0000256" key="8">
    <source>
        <dbReference type="ARBA" id="ARBA00023125"/>
    </source>
</evidence>
<dbReference type="GO" id="GO:0005694">
    <property type="term" value="C:chromosome"/>
    <property type="evidence" value="ECO:0007669"/>
    <property type="project" value="InterPro"/>
</dbReference>
<dbReference type="InterPro" id="IPR013760">
    <property type="entry name" value="Topo_IIA-like_dom_sf"/>
</dbReference>
<evidence type="ECO:0000256" key="10">
    <source>
        <dbReference type="ARBA" id="ARBA00063644"/>
    </source>
</evidence>
<evidence type="ECO:0000313" key="14">
    <source>
        <dbReference type="Proteomes" id="UP001198190"/>
    </source>
</evidence>
<dbReference type="GO" id="GO:0006261">
    <property type="term" value="P:DNA-templated DNA replication"/>
    <property type="evidence" value="ECO:0007669"/>
    <property type="project" value="UniProtKB-UniRule"/>
</dbReference>
<dbReference type="PANTHER" id="PTHR45866:SF1">
    <property type="entry name" value="DNA GYRASE SUBUNIT B, MITOCHONDRIAL"/>
    <property type="match status" value="1"/>
</dbReference>
<feature type="site" description="Interaction with DNA" evidence="11">
    <location>
        <position position="484"/>
    </location>
</feature>
<dbReference type="GO" id="GO:0006265">
    <property type="term" value="P:DNA topological change"/>
    <property type="evidence" value="ECO:0007669"/>
    <property type="project" value="UniProtKB-UniRule"/>
</dbReference>
<dbReference type="Proteomes" id="UP001198190">
    <property type="component" value="Unassembled WGS sequence"/>
</dbReference>
<dbReference type="InterPro" id="IPR001241">
    <property type="entry name" value="Topo_IIA"/>
</dbReference>
<accession>A0AAW4UDY1</accession>